<dbReference type="AlphaFoldDB" id="A0A0V1DTN6"/>
<dbReference type="EMBL" id="JYDR01000259">
    <property type="protein sequence ID" value="KRY64869.1"/>
    <property type="molecule type" value="Genomic_DNA"/>
</dbReference>
<dbReference type="Proteomes" id="UP000054632">
    <property type="component" value="Unassembled WGS sequence"/>
</dbReference>
<sequence length="251" mass="28068">MGWRDEGPAGRTRRAAAIRHECPSLAWRGLGPGPKRTPEHHIDLRVSNDAQSGETSEIGMSYTRGKTVTDTGRHRTREHNERLPQKKVHSGGTWHEHLDTADRSEKDREEKRAEVRDSKRKKKKKAEIRRPSTTAGSTIPTGTGVTTTPRGNREKRLTRKVTAPSCHKLPTASTRKQQARESRKRGSGTASGTATDPSHVNRERTACQYLSPGPIGTDRKDHKHKRDREESDRPQRIPGSHTWGGGPKMTP</sequence>
<organism evidence="2 3">
    <name type="scientific">Trichinella pseudospiralis</name>
    <name type="common">Parasitic roundworm</name>
    <dbReference type="NCBI Taxonomy" id="6337"/>
    <lineage>
        <taxon>Eukaryota</taxon>
        <taxon>Metazoa</taxon>
        <taxon>Ecdysozoa</taxon>
        <taxon>Nematoda</taxon>
        <taxon>Enoplea</taxon>
        <taxon>Dorylaimia</taxon>
        <taxon>Trichinellida</taxon>
        <taxon>Trichinellidae</taxon>
        <taxon>Trichinella</taxon>
    </lineage>
</organism>
<reference evidence="2 3" key="1">
    <citation type="submission" date="2015-01" db="EMBL/GenBank/DDBJ databases">
        <title>Evolution of Trichinella species and genotypes.</title>
        <authorList>
            <person name="Korhonen P.K."/>
            <person name="Edoardo P."/>
            <person name="Giuseppe L.R."/>
            <person name="Gasser R.B."/>
        </authorList>
    </citation>
    <scope>NUCLEOTIDE SEQUENCE [LARGE SCALE GENOMIC DNA]</scope>
    <source>
        <strain evidence="2">ISS13</strain>
    </source>
</reference>
<evidence type="ECO:0000256" key="1">
    <source>
        <dbReference type="SAM" id="MobiDB-lite"/>
    </source>
</evidence>
<accession>A0A0V1DTN6</accession>
<gene>
    <name evidence="2" type="ORF">T4A_99</name>
</gene>
<comment type="caution">
    <text evidence="2">The sequence shown here is derived from an EMBL/GenBank/DDBJ whole genome shotgun (WGS) entry which is preliminary data.</text>
</comment>
<evidence type="ECO:0000313" key="2">
    <source>
        <dbReference type="EMBL" id="KRY64869.1"/>
    </source>
</evidence>
<feature type="compositionally biased region" description="Low complexity" evidence="1">
    <location>
        <begin position="136"/>
        <end position="150"/>
    </location>
</feature>
<feature type="compositionally biased region" description="Polar residues" evidence="1">
    <location>
        <begin position="188"/>
        <end position="198"/>
    </location>
</feature>
<feature type="compositionally biased region" description="Basic and acidic residues" evidence="1">
    <location>
        <begin position="94"/>
        <end position="117"/>
    </location>
</feature>
<feature type="region of interest" description="Disordered" evidence="1">
    <location>
        <begin position="26"/>
        <end position="251"/>
    </location>
</feature>
<feature type="compositionally biased region" description="Basic residues" evidence="1">
    <location>
        <begin position="118"/>
        <end position="127"/>
    </location>
</feature>
<protein>
    <submittedName>
        <fullName evidence="2">Uncharacterized protein</fullName>
    </submittedName>
</protein>
<feature type="compositionally biased region" description="Basic and acidic residues" evidence="1">
    <location>
        <begin position="36"/>
        <end position="46"/>
    </location>
</feature>
<evidence type="ECO:0000313" key="3">
    <source>
        <dbReference type="Proteomes" id="UP000054632"/>
    </source>
</evidence>
<name>A0A0V1DTN6_TRIPS</name>
<proteinExistence type="predicted"/>
<feature type="compositionally biased region" description="Gly residues" evidence="1">
    <location>
        <begin position="242"/>
        <end position="251"/>
    </location>
</feature>